<name>A0A3D8J0E3_9HELI</name>
<dbReference type="OrthoDB" id="5324937at2"/>
<feature type="transmembrane region" description="Helical" evidence="1">
    <location>
        <begin position="27"/>
        <end position="50"/>
    </location>
</feature>
<evidence type="ECO:0000313" key="2">
    <source>
        <dbReference type="EMBL" id="RDU70987.1"/>
    </source>
</evidence>
<comment type="caution">
    <text evidence="2">The sequence shown here is derived from an EMBL/GenBank/DDBJ whole genome shotgun (WGS) entry which is preliminary data.</text>
</comment>
<dbReference type="RefSeq" id="WP_115569476.1">
    <property type="nucleotide sequence ID" value="NZ_NXLV01000005.1"/>
</dbReference>
<dbReference type="InterPro" id="IPR007313">
    <property type="entry name" value="FxsA"/>
</dbReference>
<dbReference type="AlphaFoldDB" id="A0A3D8J0E3"/>
<evidence type="ECO:0000256" key="1">
    <source>
        <dbReference type="SAM" id="Phobius"/>
    </source>
</evidence>
<feature type="transmembrane region" description="Helical" evidence="1">
    <location>
        <begin position="70"/>
        <end position="89"/>
    </location>
</feature>
<proteinExistence type="predicted"/>
<sequence>MRVFGFVLVYFFAELGAFVLFAQKFGFWSLVGEILLSGIVGFFLLTSALAGSNEGIVEFLRNARNPKEIIASNLSRVFGALLLIVPGLLSDSVGVLLTLGLLDGVFVGIMDRFFPRSEGREERYGEVIDVEVIEENERIENEKSDYRK</sequence>
<dbReference type="GO" id="GO:0016020">
    <property type="term" value="C:membrane"/>
    <property type="evidence" value="ECO:0007669"/>
    <property type="project" value="InterPro"/>
</dbReference>
<keyword evidence="1" id="KW-1133">Transmembrane helix</keyword>
<dbReference type="Proteomes" id="UP000257045">
    <property type="component" value="Unassembled WGS sequence"/>
</dbReference>
<gene>
    <name evidence="2" type="ORF">CQA58_04195</name>
</gene>
<dbReference type="NCBIfam" id="NF008528">
    <property type="entry name" value="PRK11463.1-2"/>
    <property type="match status" value="1"/>
</dbReference>
<protein>
    <recommendedName>
        <fullName evidence="4">FxsA protein</fullName>
    </recommendedName>
</protein>
<keyword evidence="1" id="KW-0472">Membrane</keyword>
<reference evidence="2 3" key="1">
    <citation type="submission" date="2018-04" db="EMBL/GenBank/DDBJ databases">
        <title>Novel Campyloabacter and Helicobacter Species and Strains.</title>
        <authorList>
            <person name="Mannion A.J."/>
            <person name="Shen Z."/>
            <person name="Fox J.G."/>
        </authorList>
    </citation>
    <scope>NUCLEOTIDE SEQUENCE [LARGE SCALE GENOMIC DNA]</scope>
    <source>
        <strain evidence="2 3">MIT 04-9366</strain>
    </source>
</reference>
<organism evidence="2 3">
    <name type="scientific">Helicobacter brantae</name>
    <dbReference type="NCBI Taxonomy" id="375927"/>
    <lineage>
        <taxon>Bacteria</taxon>
        <taxon>Pseudomonadati</taxon>
        <taxon>Campylobacterota</taxon>
        <taxon>Epsilonproteobacteria</taxon>
        <taxon>Campylobacterales</taxon>
        <taxon>Helicobacteraceae</taxon>
        <taxon>Helicobacter</taxon>
    </lineage>
</organism>
<dbReference type="EMBL" id="NXLV01000005">
    <property type="protein sequence ID" value="RDU70987.1"/>
    <property type="molecule type" value="Genomic_DNA"/>
</dbReference>
<evidence type="ECO:0008006" key="4">
    <source>
        <dbReference type="Google" id="ProtNLM"/>
    </source>
</evidence>
<dbReference type="Pfam" id="PF04186">
    <property type="entry name" value="FxsA"/>
    <property type="match status" value="1"/>
</dbReference>
<keyword evidence="3" id="KW-1185">Reference proteome</keyword>
<accession>A0A3D8J0E3</accession>
<keyword evidence="1" id="KW-0812">Transmembrane</keyword>
<evidence type="ECO:0000313" key="3">
    <source>
        <dbReference type="Proteomes" id="UP000257045"/>
    </source>
</evidence>